<evidence type="ECO:0000313" key="1">
    <source>
        <dbReference type="EMBL" id="EJW73878.1"/>
    </source>
</evidence>
<sequence>NNLWPSAAMDERSRFNQYGTERRFATLLEIAGKFRLKDYIRETAIDTLTNVIVTDRIQSKSYPAHPFLSNRYCPIQQRVEEGVSLRFLLH</sequence>
<evidence type="ECO:0000313" key="2">
    <source>
        <dbReference type="Proteomes" id="UP000004810"/>
    </source>
</evidence>
<dbReference type="EMBL" id="ADBV01013255">
    <property type="protein sequence ID" value="EJW73878.1"/>
    <property type="molecule type" value="Genomic_DNA"/>
</dbReference>
<dbReference type="AlphaFoldDB" id="J9DW16"/>
<dbReference type="Proteomes" id="UP000004810">
    <property type="component" value="Unassembled WGS sequence"/>
</dbReference>
<organism evidence="1 2">
    <name type="scientific">Wuchereria bancrofti</name>
    <dbReference type="NCBI Taxonomy" id="6293"/>
    <lineage>
        <taxon>Eukaryota</taxon>
        <taxon>Metazoa</taxon>
        <taxon>Ecdysozoa</taxon>
        <taxon>Nematoda</taxon>
        <taxon>Chromadorea</taxon>
        <taxon>Rhabditida</taxon>
        <taxon>Spirurina</taxon>
        <taxon>Spiruromorpha</taxon>
        <taxon>Filarioidea</taxon>
        <taxon>Onchocercidae</taxon>
        <taxon>Wuchereria</taxon>
    </lineage>
</organism>
<protein>
    <submittedName>
        <fullName evidence="1">Uncharacterized protein</fullName>
    </submittedName>
</protein>
<reference evidence="2" key="1">
    <citation type="submission" date="2012-08" db="EMBL/GenBank/DDBJ databases">
        <title>The Genome Sequence of Wuchereria bancrofti.</title>
        <authorList>
            <person name="Nutman T.B."/>
            <person name="Fink D.L."/>
            <person name="Russ C."/>
            <person name="Young S."/>
            <person name="Zeng Q."/>
            <person name="Koehrsen M."/>
            <person name="Alvarado L."/>
            <person name="Berlin A."/>
            <person name="Chapman S.B."/>
            <person name="Chen Z."/>
            <person name="Freedman E."/>
            <person name="Gellesch M."/>
            <person name="Goldberg J."/>
            <person name="Griggs A."/>
            <person name="Gujja S."/>
            <person name="Heilman E.R."/>
            <person name="Heiman D."/>
            <person name="Hepburn T."/>
            <person name="Howarth C."/>
            <person name="Jen D."/>
            <person name="Larson L."/>
            <person name="Lewis B."/>
            <person name="Mehta T."/>
            <person name="Park D."/>
            <person name="Pearson M."/>
            <person name="Roberts A."/>
            <person name="Saif S."/>
            <person name="Shea T."/>
            <person name="Shenoy N."/>
            <person name="Sisk P."/>
            <person name="Stolte C."/>
            <person name="Sykes S."/>
            <person name="Walk T."/>
            <person name="White J."/>
            <person name="Yandava C."/>
            <person name="Haas B."/>
            <person name="Henn M.R."/>
            <person name="Nusbaum C."/>
            <person name="Birren B."/>
        </authorList>
    </citation>
    <scope>NUCLEOTIDE SEQUENCE [LARGE SCALE GENOMIC DNA]</scope>
    <source>
        <strain evidence="2">NA</strain>
    </source>
</reference>
<feature type="non-terminal residue" evidence="1">
    <location>
        <position position="1"/>
    </location>
</feature>
<proteinExistence type="predicted"/>
<gene>
    <name evidence="1" type="ORF">WUBG_15216</name>
</gene>
<accession>J9DW16</accession>
<comment type="caution">
    <text evidence="1">The sequence shown here is derived from an EMBL/GenBank/DDBJ whole genome shotgun (WGS) entry which is preliminary data.</text>
</comment>
<name>J9DW16_WUCBA</name>